<dbReference type="EMBL" id="LSBH01000026">
    <property type="protein sequence ID" value="OAQ61343.1"/>
    <property type="molecule type" value="Genomic_DNA"/>
</dbReference>
<feature type="compositionally biased region" description="Low complexity" evidence="1">
    <location>
        <begin position="525"/>
        <end position="551"/>
    </location>
</feature>
<feature type="compositionally biased region" description="Low complexity" evidence="1">
    <location>
        <begin position="492"/>
        <end position="514"/>
    </location>
</feature>
<feature type="domain" description="Endonuclease/exonuclease/phosphatase" evidence="2">
    <location>
        <begin position="783"/>
        <end position="885"/>
    </location>
</feature>
<evidence type="ECO:0000313" key="4">
    <source>
        <dbReference type="Proteomes" id="UP000078240"/>
    </source>
</evidence>
<dbReference type="GO" id="GO:0003964">
    <property type="term" value="F:RNA-directed DNA polymerase activity"/>
    <property type="evidence" value="ECO:0007669"/>
    <property type="project" value="UniProtKB-KW"/>
</dbReference>
<evidence type="ECO:0000256" key="1">
    <source>
        <dbReference type="SAM" id="MobiDB-lite"/>
    </source>
</evidence>
<keyword evidence="3" id="KW-0548">Nucleotidyltransferase</keyword>
<sequence length="1215" mass="132817">MASASSSPPRDDDRFNLGPRTPSGLAREARAALLRHSPATREGEIGVSRSALWTAYTPSSPLHAVSYAAATEGAQCAVHFDSSEPDPQSGDGPVSIANAAHKLVVAQNEVYSAKLAVFRAFCSSFDDTAKQFTSGPALQFAQKFSSSFLQYWTDVLAGTHTNLPTTKPSYATVVGAGRPAPAAAGTTSNPVTAAPQNQWQQQPAPRRQGQRNPLPPPIDDLRVFARLRPGQTADMSGSFAVRTHIADKLGIDRSRIPQAHPCKTGWAIRAADLATRDLLTERQTEWASDISAEIVETRQEWYKYAVQGCPRRLNNIFGEAIDNEKAIRDEVATQTGQTPVMVITAKEDSDQSPTRTLIICFAKEVKHYWRLFDTTSYARRITKTRPPKQCDNCWDYHSRYSCGRQPRCKDCGRIGHALDTCTATQQCANCRGPHAVDFSLCPARPKKINGVVRSLNRPEKDRVCRMGLRLFQQHTAKPASSPPREVSASPESQSATASDTTSTSSRSTPTSSDAITPEPERENSAPRPSETTSASTAAPATPNSQASPTPSIESASSVRHSTEASASPTKPSPAIPTTSTDSATSRASSAHSERSNSPPVRQSIEMSEQPNEYVGNGLAPPASPSPSARSSLSPVSSVSTPTPSLSSTCLLGTPAPEVRTSSPQPVSMNRRPRRQHRDKRQFRVFQANVGKNGPSHDCALALAGAERYEVILLQEPWTQVRDSRCLTKTHPAYDTYSPVSTWEDNDTRPRVMTYIRRGARLLADQQRPAHSRDILWLAVNGVTVVNIYREPQVDTALEILFAWSIPSQCIIAGDFNARHHTWQLGRSHGHGNSIASWASENDLSLLNPIDTPTNAHGNTIDLAFSNIALAQATVEDHLATSSDHFTLSISLPALTPAKLPKGKILLATDDELKRYIENVEAGIATIPAAASTPGDLDLLANAIIDLMQTAARAAGRQSQRRSTGAPWWNEECIAAVAELRCVRRAFPLGFNYEVQTARRELRAVVRRAKRTYWRNLINGVQEGKDIFKVTRWLKSPGVFRPPPLQVGETIVGTQTDKAEALRQATLERRTAADDISDPWIPVDVTTHIPIQADVPIEEVQDSLLRTGNTSPGADNTTVRLLQTAWPAIGKHVQRLYQGCLTIGYHPRRFKEAEVVMIEKPGKRDLSKPRAWRPISLLSCLGKGLERLIARRLPGPRSIMASCSPNRLVRSQNDQQ</sequence>
<keyword evidence="3" id="KW-0695">RNA-directed DNA polymerase</keyword>
<evidence type="ECO:0000313" key="3">
    <source>
        <dbReference type="EMBL" id="OAQ61343.1"/>
    </source>
</evidence>
<feature type="compositionally biased region" description="Basic residues" evidence="1">
    <location>
        <begin position="670"/>
        <end position="680"/>
    </location>
</feature>
<feature type="region of interest" description="Disordered" evidence="1">
    <location>
        <begin position="473"/>
        <end position="680"/>
    </location>
</feature>
<feature type="compositionally biased region" description="Polar residues" evidence="1">
    <location>
        <begin position="598"/>
        <end position="610"/>
    </location>
</feature>
<name>A0A179F856_PURLI</name>
<dbReference type="Proteomes" id="UP000078240">
    <property type="component" value="Unassembled WGS sequence"/>
</dbReference>
<comment type="caution">
    <text evidence="3">The sequence shown here is derived from an EMBL/GenBank/DDBJ whole genome shotgun (WGS) entry which is preliminary data.</text>
</comment>
<reference evidence="3 4" key="1">
    <citation type="submission" date="2016-01" db="EMBL/GenBank/DDBJ databases">
        <title>Biosynthesis of antibiotic leucinostatins and their inhibition on Phytophthora in bio-control Purpureocillium lilacinum.</title>
        <authorList>
            <person name="Wang G."/>
            <person name="Liu Z."/>
            <person name="Lin R."/>
            <person name="Li E."/>
            <person name="Mao Z."/>
            <person name="Ling J."/>
            <person name="Yin W."/>
            <person name="Xie B."/>
        </authorList>
    </citation>
    <scope>NUCLEOTIDE SEQUENCE [LARGE SCALE GENOMIC DNA]</scope>
    <source>
        <strain evidence="3">PLBJ-1</strain>
    </source>
</reference>
<protein>
    <submittedName>
        <fullName evidence="3">Reverse transcriptase, RNaseH</fullName>
    </submittedName>
</protein>
<feature type="region of interest" description="Disordered" evidence="1">
    <location>
        <begin position="177"/>
        <end position="215"/>
    </location>
</feature>
<organism evidence="3 4">
    <name type="scientific">Purpureocillium lilacinum</name>
    <name type="common">Paecilomyces lilacinus</name>
    <dbReference type="NCBI Taxonomy" id="33203"/>
    <lineage>
        <taxon>Eukaryota</taxon>
        <taxon>Fungi</taxon>
        <taxon>Dikarya</taxon>
        <taxon>Ascomycota</taxon>
        <taxon>Pezizomycotina</taxon>
        <taxon>Sordariomycetes</taxon>
        <taxon>Hypocreomycetidae</taxon>
        <taxon>Hypocreales</taxon>
        <taxon>Ophiocordycipitaceae</taxon>
        <taxon>Purpureocillium</taxon>
    </lineage>
</organism>
<dbReference type="Gene3D" id="3.60.10.10">
    <property type="entry name" value="Endonuclease/exonuclease/phosphatase"/>
    <property type="match status" value="1"/>
</dbReference>
<feature type="region of interest" description="Disordered" evidence="1">
    <location>
        <begin position="1"/>
        <end position="24"/>
    </location>
</feature>
<keyword evidence="3" id="KW-0808">Transferase</keyword>
<dbReference type="PANTHER" id="PTHR33481:SF1">
    <property type="entry name" value="ENDONUCLEASE_EXONUCLEASE_PHOSPHATASE DOMAIN-CONTAINING PROTEIN-RELATED"/>
    <property type="match status" value="1"/>
</dbReference>
<gene>
    <name evidence="3" type="ORF">VFPBJ_11469</name>
</gene>
<feature type="compositionally biased region" description="Polar residues" evidence="1">
    <location>
        <begin position="552"/>
        <end position="569"/>
    </location>
</feature>
<dbReference type="Pfam" id="PF14529">
    <property type="entry name" value="Exo_endo_phos_2"/>
    <property type="match status" value="1"/>
</dbReference>
<feature type="compositionally biased region" description="Low complexity" evidence="1">
    <location>
        <begin position="577"/>
        <end position="590"/>
    </location>
</feature>
<dbReference type="PANTHER" id="PTHR33481">
    <property type="entry name" value="REVERSE TRANSCRIPTASE"/>
    <property type="match status" value="1"/>
</dbReference>
<feature type="compositionally biased region" description="Low complexity" evidence="1">
    <location>
        <begin position="625"/>
        <end position="648"/>
    </location>
</feature>
<evidence type="ECO:0000259" key="2">
    <source>
        <dbReference type="Pfam" id="PF14529"/>
    </source>
</evidence>
<accession>A0A179F856</accession>
<dbReference type="InterPro" id="IPR036691">
    <property type="entry name" value="Endo/exonu/phosph_ase_sf"/>
</dbReference>
<feature type="compositionally biased region" description="Low complexity" evidence="1">
    <location>
        <begin position="177"/>
        <end position="211"/>
    </location>
</feature>
<proteinExistence type="predicted"/>
<dbReference type="AlphaFoldDB" id="A0A179F856"/>
<dbReference type="InterPro" id="IPR005135">
    <property type="entry name" value="Endo/exonuclease/phosphatase"/>
</dbReference>
<dbReference type="SUPFAM" id="SSF56219">
    <property type="entry name" value="DNase I-like"/>
    <property type="match status" value="1"/>
</dbReference>